<evidence type="ECO:0000256" key="6">
    <source>
        <dbReference type="ARBA" id="ARBA00022989"/>
    </source>
</evidence>
<dbReference type="STRING" id="5722.A2F7A5"/>
<dbReference type="AlphaFoldDB" id="A2F7A5"/>
<feature type="transmembrane region" description="Helical" evidence="8">
    <location>
        <begin position="395"/>
        <end position="418"/>
    </location>
</feature>
<keyword evidence="6 8" id="KW-1133">Transmembrane helix</keyword>
<feature type="transmembrane region" description="Helical" evidence="8">
    <location>
        <begin position="430"/>
        <end position="451"/>
    </location>
</feature>
<dbReference type="GO" id="GO:0016020">
    <property type="term" value="C:membrane"/>
    <property type="evidence" value="ECO:0007669"/>
    <property type="project" value="UniProtKB-SubCell"/>
</dbReference>
<reference evidence="10" key="2">
    <citation type="journal article" date="2007" name="Science">
        <title>Draft genome sequence of the sexually transmitted pathogen Trichomonas vaginalis.</title>
        <authorList>
            <person name="Carlton J.M."/>
            <person name="Hirt R.P."/>
            <person name="Silva J.C."/>
            <person name="Delcher A.L."/>
            <person name="Schatz M."/>
            <person name="Zhao Q."/>
            <person name="Wortman J.R."/>
            <person name="Bidwell S.L."/>
            <person name="Alsmark U.C.M."/>
            <person name="Besteiro S."/>
            <person name="Sicheritz-Ponten T."/>
            <person name="Noel C.J."/>
            <person name="Dacks J.B."/>
            <person name="Foster P.G."/>
            <person name="Simillion C."/>
            <person name="Van de Peer Y."/>
            <person name="Miranda-Saavedra D."/>
            <person name="Barton G.J."/>
            <person name="Westrop G.D."/>
            <person name="Mueller S."/>
            <person name="Dessi D."/>
            <person name="Fiori P.L."/>
            <person name="Ren Q."/>
            <person name="Paulsen I."/>
            <person name="Zhang H."/>
            <person name="Bastida-Corcuera F.D."/>
            <person name="Simoes-Barbosa A."/>
            <person name="Brown M.T."/>
            <person name="Hayes R.D."/>
            <person name="Mukherjee M."/>
            <person name="Okumura C.Y."/>
            <person name="Schneider R."/>
            <person name="Smith A.J."/>
            <person name="Vanacova S."/>
            <person name="Villalvazo M."/>
            <person name="Haas B.J."/>
            <person name="Pertea M."/>
            <person name="Feldblyum T.V."/>
            <person name="Utterback T.R."/>
            <person name="Shu C.L."/>
            <person name="Osoegawa K."/>
            <person name="de Jong P.J."/>
            <person name="Hrdy I."/>
            <person name="Horvathova L."/>
            <person name="Zubacova Z."/>
            <person name="Dolezal P."/>
            <person name="Malik S.B."/>
            <person name="Logsdon J.M. Jr."/>
            <person name="Henze K."/>
            <person name="Gupta A."/>
            <person name="Wang C.C."/>
            <person name="Dunne R.L."/>
            <person name="Upcroft J.A."/>
            <person name="Upcroft P."/>
            <person name="White O."/>
            <person name="Salzberg S.L."/>
            <person name="Tang P."/>
            <person name="Chiu C.-H."/>
            <person name="Lee Y.-S."/>
            <person name="Embley T.M."/>
            <person name="Coombs G.H."/>
            <person name="Mottram J.C."/>
            <person name="Tachezy J."/>
            <person name="Fraser-Liggett C.M."/>
            <person name="Johnson P.J."/>
        </authorList>
    </citation>
    <scope>NUCLEOTIDE SEQUENCE [LARGE SCALE GENOMIC DNA]</scope>
    <source>
        <strain evidence="10">G3</strain>
    </source>
</reference>
<evidence type="ECO:0000256" key="4">
    <source>
        <dbReference type="ARBA" id="ARBA00022692"/>
    </source>
</evidence>
<dbReference type="PANTHER" id="PTHR22950">
    <property type="entry name" value="AMINO ACID TRANSPORTER"/>
    <property type="match status" value="1"/>
</dbReference>
<reference evidence="10" key="1">
    <citation type="submission" date="2006-10" db="EMBL/GenBank/DDBJ databases">
        <authorList>
            <person name="Amadeo P."/>
            <person name="Zhao Q."/>
            <person name="Wortman J."/>
            <person name="Fraser-Liggett C."/>
            <person name="Carlton J."/>
        </authorList>
    </citation>
    <scope>NUCLEOTIDE SEQUENCE</scope>
    <source>
        <strain evidence="10">G3</strain>
    </source>
</reference>
<evidence type="ECO:0000256" key="7">
    <source>
        <dbReference type="ARBA" id="ARBA00023136"/>
    </source>
</evidence>
<feature type="transmembrane region" description="Helical" evidence="8">
    <location>
        <begin position="284"/>
        <end position="308"/>
    </location>
</feature>
<dbReference type="InterPro" id="IPR013057">
    <property type="entry name" value="AA_transpt_TM"/>
</dbReference>
<comment type="subcellular location">
    <subcellularLocation>
        <location evidence="1">Membrane</location>
        <topology evidence="1">Multi-pass membrane protein</topology>
    </subcellularLocation>
</comment>
<evidence type="ECO:0000259" key="9">
    <source>
        <dbReference type="Pfam" id="PF01490"/>
    </source>
</evidence>
<evidence type="ECO:0000256" key="2">
    <source>
        <dbReference type="ARBA" id="ARBA00008066"/>
    </source>
</evidence>
<evidence type="ECO:0000313" key="11">
    <source>
        <dbReference type="Proteomes" id="UP000001542"/>
    </source>
</evidence>
<keyword evidence="11" id="KW-1185">Reference proteome</keyword>
<dbReference type="KEGG" id="tva:4757025"/>
<evidence type="ECO:0000256" key="1">
    <source>
        <dbReference type="ARBA" id="ARBA00004141"/>
    </source>
</evidence>
<dbReference type="SMR" id="A2F7A5"/>
<feature type="domain" description="Amino acid transporter transmembrane" evidence="9">
    <location>
        <begin position="69"/>
        <end position="450"/>
    </location>
</feature>
<evidence type="ECO:0000256" key="5">
    <source>
        <dbReference type="ARBA" id="ARBA00022970"/>
    </source>
</evidence>
<dbReference type="OrthoDB" id="28208at2759"/>
<dbReference type="VEuPathDB" id="TrichDB:TVAG_236650"/>
<dbReference type="Pfam" id="PF01490">
    <property type="entry name" value="Aa_trans"/>
    <property type="match status" value="1"/>
</dbReference>
<protein>
    <submittedName>
        <fullName evidence="10">Transmembrane amino acid transporter protein</fullName>
    </submittedName>
</protein>
<name>A2F7A5_TRIV3</name>
<dbReference type="EMBL" id="DS113645">
    <property type="protein sequence ID" value="EAX99220.1"/>
    <property type="molecule type" value="Genomic_DNA"/>
</dbReference>
<keyword evidence="5" id="KW-0029">Amino-acid transport</keyword>
<dbReference type="VEuPathDB" id="TrichDB:TVAGG3_0002810"/>
<dbReference type="OMA" id="MEVAGEM"/>
<dbReference type="FunCoup" id="A2F7A5">
    <property type="interactions" value="73"/>
</dbReference>
<feature type="transmembrane region" description="Helical" evidence="8">
    <location>
        <begin position="181"/>
        <end position="200"/>
    </location>
</feature>
<keyword evidence="7 8" id="KW-0472">Membrane</keyword>
<accession>A2F7A5</accession>
<organism evidence="10 11">
    <name type="scientific">Trichomonas vaginalis (strain ATCC PRA-98 / G3)</name>
    <dbReference type="NCBI Taxonomy" id="412133"/>
    <lineage>
        <taxon>Eukaryota</taxon>
        <taxon>Metamonada</taxon>
        <taxon>Parabasalia</taxon>
        <taxon>Trichomonadida</taxon>
        <taxon>Trichomonadidae</taxon>
        <taxon>Trichomonas</taxon>
    </lineage>
</organism>
<keyword evidence="4 8" id="KW-0812">Transmembrane</keyword>
<sequence length="461" mass="51023">MEEEDGYVDTEAQVKATGAVQIGVDGLPVNHTADTDAVKMEEINLDEEHPKEDTFKGEGNPNRVRRFATIMNLLNSLLGAGILSVPSSFINIGLFPSIALLSAIAVISYFATAMIMTLQIETESAGFDELTLKVSGRVSQIILSVLTLLFLEFAMLAYIILAGDFIISWFNLAKVNLNPMWRRAAMILIYSLVLPVALTIPRSIKFLSYFSTATVFFILLFVLSMIIRAGTNFPKSGKHHNVSYGKMSLDLFYALAIHGLAFSLPIIALPIVFNYNKTIQKRKITAIVATILCFVLVLIPSVIGYLLFGDETNGNVLKNFPDNDVLMIIVRIGFFFVVTFSYPCVAQPVMGSWGQMIYGNNDAPSLTFWQRVIVEVITHTIPIIIAMFLPESKPILGVGGALGGCVVDFCYPALLWYLHYKPSWKTLQFWLVWALGIFGLVTGIISTYQAVKDVINAFKKV</sequence>
<dbReference type="PANTHER" id="PTHR22950:SF458">
    <property type="entry name" value="SODIUM-COUPLED NEUTRAL AMINO ACID TRANSPORTER 11-RELATED"/>
    <property type="match status" value="1"/>
</dbReference>
<dbReference type="RefSeq" id="XP_001312150.1">
    <property type="nucleotide sequence ID" value="XM_001312149.1"/>
</dbReference>
<evidence type="ECO:0000313" key="10">
    <source>
        <dbReference type="EMBL" id="EAX99220.1"/>
    </source>
</evidence>
<feature type="transmembrane region" description="Helical" evidence="8">
    <location>
        <begin position="328"/>
        <end position="351"/>
    </location>
</feature>
<dbReference type="Proteomes" id="UP000001542">
    <property type="component" value="Unassembled WGS sequence"/>
</dbReference>
<proteinExistence type="inferred from homology"/>
<gene>
    <name evidence="10" type="ORF">TVAG_236650</name>
</gene>
<comment type="similarity">
    <text evidence="2">Belongs to the amino acid/polyamine transporter 2 family.</text>
</comment>
<feature type="transmembrane region" description="Helical" evidence="8">
    <location>
        <begin position="251"/>
        <end position="272"/>
    </location>
</feature>
<evidence type="ECO:0000256" key="3">
    <source>
        <dbReference type="ARBA" id="ARBA00022448"/>
    </source>
</evidence>
<feature type="transmembrane region" description="Helical" evidence="8">
    <location>
        <begin position="141"/>
        <end position="161"/>
    </location>
</feature>
<feature type="transmembrane region" description="Helical" evidence="8">
    <location>
        <begin position="73"/>
        <end position="92"/>
    </location>
</feature>
<dbReference type="eggNOG" id="KOG1305">
    <property type="taxonomic scope" value="Eukaryota"/>
</dbReference>
<feature type="transmembrane region" description="Helical" evidence="8">
    <location>
        <begin position="372"/>
        <end position="389"/>
    </location>
</feature>
<dbReference type="GO" id="GO:0006865">
    <property type="term" value="P:amino acid transport"/>
    <property type="evidence" value="ECO:0007669"/>
    <property type="project" value="UniProtKB-KW"/>
</dbReference>
<dbReference type="InParanoid" id="A2F7A5"/>
<feature type="transmembrane region" description="Helical" evidence="8">
    <location>
        <begin position="98"/>
        <end position="120"/>
    </location>
</feature>
<keyword evidence="3" id="KW-0813">Transport</keyword>
<evidence type="ECO:0000256" key="8">
    <source>
        <dbReference type="SAM" id="Phobius"/>
    </source>
</evidence>
<feature type="transmembrane region" description="Helical" evidence="8">
    <location>
        <begin position="207"/>
        <end position="231"/>
    </location>
</feature>